<keyword evidence="3" id="KW-0805">Transcription regulation</keyword>
<dbReference type="PANTHER" id="PTHR13421">
    <property type="entry name" value="SNRNA-ACTIVATING PROTEIN COMPLEX SUBUNIT 3"/>
    <property type="match status" value="1"/>
</dbReference>
<comment type="similarity">
    <text evidence="2">Belongs to the SNAPC3/SRD2 family.</text>
</comment>
<reference evidence="9" key="1">
    <citation type="submission" date="2019-07" db="EMBL/GenBank/DDBJ databases">
        <title>De Novo Assembly of kiwifruit Actinidia rufa.</title>
        <authorList>
            <person name="Sugita-Konishi S."/>
            <person name="Sato K."/>
            <person name="Mori E."/>
            <person name="Abe Y."/>
            <person name="Kisaki G."/>
            <person name="Hamano K."/>
            <person name="Suezawa K."/>
            <person name="Otani M."/>
            <person name="Fukuda T."/>
            <person name="Manabe T."/>
            <person name="Gomi K."/>
            <person name="Tabuchi M."/>
            <person name="Akimitsu K."/>
            <person name="Kataoka I."/>
        </authorList>
    </citation>
    <scope>NUCLEOTIDE SEQUENCE [LARGE SCALE GENOMIC DNA]</scope>
    <source>
        <strain evidence="9">cv. Fuchu</strain>
    </source>
</reference>
<dbReference type="PANTHER" id="PTHR13421:SF16">
    <property type="entry name" value="SNRNA-ACTIVATING PROTEIN COMPLEX SUBUNIT 3"/>
    <property type="match status" value="1"/>
</dbReference>
<dbReference type="OrthoDB" id="46583at2759"/>
<evidence type="ECO:0000256" key="7">
    <source>
        <dbReference type="SAM" id="MobiDB-lite"/>
    </source>
</evidence>
<evidence type="ECO:0000256" key="6">
    <source>
        <dbReference type="ARBA" id="ARBA00023242"/>
    </source>
</evidence>
<dbReference type="GO" id="GO:0005634">
    <property type="term" value="C:nucleus"/>
    <property type="evidence" value="ECO:0007669"/>
    <property type="project" value="UniProtKB-SubCell"/>
</dbReference>
<name>A0A7J0DZB4_9ERIC</name>
<organism evidence="8 9">
    <name type="scientific">Actinidia rufa</name>
    <dbReference type="NCBI Taxonomy" id="165716"/>
    <lineage>
        <taxon>Eukaryota</taxon>
        <taxon>Viridiplantae</taxon>
        <taxon>Streptophyta</taxon>
        <taxon>Embryophyta</taxon>
        <taxon>Tracheophyta</taxon>
        <taxon>Spermatophyta</taxon>
        <taxon>Magnoliopsida</taxon>
        <taxon>eudicotyledons</taxon>
        <taxon>Gunneridae</taxon>
        <taxon>Pentapetalae</taxon>
        <taxon>asterids</taxon>
        <taxon>Ericales</taxon>
        <taxon>Actinidiaceae</taxon>
        <taxon>Actinidia</taxon>
    </lineage>
</organism>
<evidence type="ECO:0000256" key="2">
    <source>
        <dbReference type="ARBA" id="ARBA00010410"/>
    </source>
</evidence>
<comment type="subcellular location">
    <subcellularLocation>
        <location evidence="1">Nucleus</location>
    </subcellularLocation>
</comment>
<evidence type="ECO:0000256" key="1">
    <source>
        <dbReference type="ARBA" id="ARBA00004123"/>
    </source>
</evidence>
<dbReference type="EMBL" id="BJWL01000455">
    <property type="protein sequence ID" value="GFS45871.1"/>
    <property type="molecule type" value="Genomic_DNA"/>
</dbReference>
<comment type="caution">
    <text evidence="8">The sequence shown here is derived from an EMBL/GenBank/DDBJ whole genome shotgun (WGS) entry which is preliminary data.</text>
</comment>
<accession>A0A7J0DZB4</accession>
<protein>
    <submittedName>
        <fullName evidence="8">Uncharacterized protein</fullName>
    </submittedName>
</protein>
<dbReference type="GO" id="GO:0042795">
    <property type="term" value="P:snRNA transcription by RNA polymerase II"/>
    <property type="evidence" value="ECO:0007669"/>
    <property type="project" value="TreeGrafter"/>
</dbReference>
<dbReference type="GO" id="GO:0019185">
    <property type="term" value="C:snRNA-activating protein complex"/>
    <property type="evidence" value="ECO:0007669"/>
    <property type="project" value="TreeGrafter"/>
</dbReference>
<dbReference type="Proteomes" id="UP000585474">
    <property type="component" value="Unassembled WGS sequence"/>
</dbReference>
<keyword evidence="9" id="KW-1185">Reference proteome</keyword>
<dbReference type="GO" id="GO:0000978">
    <property type="term" value="F:RNA polymerase II cis-regulatory region sequence-specific DNA binding"/>
    <property type="evidence" value="ECO:0007669"/>
    <property type="project" value="TreeGrafter"/>
</dbReference>
<evidence type="ECO:0000256" key="3">
    <source>
        <dbReference type="ARBA" id="ARBA00023015"/>
    </source>
</evidence>
<feature type="region of interest" description="Disordered" evidence="7">
    <location>
        <begin position="154"/>
        <end position="179"/>
    </location>
</feature>
<evidence type="ECO:0000256" key="5">
    <source>
        <dbReference type="ARBA" id="ARBA00023163"/>
    </source>
</evidence>
<evidence type="ECO:0000313" key="8">
    <source>
        <dbReference type="EMBL" id="GFS45871.1"/>
    </source>
</evidence>
<dbReference type="GO" id="GO:0003681">
    <property type="term" value="F:bent DNA binding"/>
    <property type="evidence" value="ECO:0007669"/>
    <property type="project" value="TreeGrafter"/>
</dbReference>
<keyword evidence="5" id="KW-0804">Transcription</keyword>
<feature type="region of interest" description="Disordered" evidence="7">
    <location>
        <begin position="105"/>
        <end position="128"/>
    </location>
</feature>
<dbReference type="GO" id="GO:0001006">
    <property type="term" value="F:RNA polymerase III type 3 promoter sequence-specific DNA binding"/>
    <property type="evidence" value="ECO:0007669"/>
    <property type="project" value="TreeGrafter"/>
</dbReference>
<evidence type="ECO:0000256" key="4">
    <source>
        <dbReference type="ARBA" id="ARBA00023125"/>
    </source>
</evidence>
<keyword evidence="4" id="KW-0238">DNA-binding</keyword>
<feature type="compositionally biased region" description="Basic and acidic residues" evidence="7">
    <location>
        <begin position="117"/>
        <end position="128"/>
    </location>
</feature>
<keyword evidence="6" id="KW-0539">Nucleus</keyword>
<dbReference type="AlphaFoldDB" id="A0A7J0DZB4"/>
<evidence type="ECO:0000313" key="9">
    <source>
        <dbReference type="Proteomes" id="UP000585474"/>
    </source>
</evidence>
<gene>
    <name evidence="8" type="ORF">Acr_00g0098700</name>
</gene>
<dbReference type="InterPro" id="IPR022042">
    <property type="entry name" value="snRNA-activating_su3"/>
</dbReference>
<sequence>MLFAEANGRLDNTRAMRECESFIQDGEAAYVSIPRGGPIYVPDLVSTLTRVPDFEASLLQEIQKLEAELHSDFFEMSDEDISIDELKVIAEEDLVKKAFEEAFKDGDETGNSSEVSEEQHNSGRKDDGTLTSCGQICLESSGLLDTSTSNEFLNSSSIRSGDDENSSRNITKKRKWKGDTTNPHNLTLTVWHNSVAIIF</sequence>
<dbReference type="GO" id="GO:0042796">
    <property type="term" value="P:snRNA transcription by RNA polymerase III"/>
    <property type="evidence" value="ECO:0007669"/>
    <property type="project" value="TreeGrafter"/>
</dbReference>
<proteinExistence type="inferred from homology"/>
<dbReference type="GO" id="GO:0001046">
    <property type="term" value="F:core promoter sequence-specific DNA binding"/>
    <property type="evidence" value="ECO:0007669"/>
    <property type="project" value="TreeGrafter"/>
</dbReference>